<dbReference type="Proteomes" id="UP001163046">
    <property type="component" value="Unassembled WGS sequence"/>
</dbReference>
<evidence type="ECO:0000313" key="2">
    <source>
        <dbReference type="Proteomes" id="UP001163046"/>
    </source>
</evidence>
<dbReference type="InterPro" id="IPR011050">
    <property type="entry name" value="Pectin_lyase_fold/virulence"/>
</dbReference>
<dbReference type="PANTHER" id="PTHR36453:SF1">
    <property type="entry name" value="RIGHT HANDED BETA HELIX DOMAIN-CONTAINING PROTEIN"/>
    <property type="match status" value="1"/>
</dbReference>
<dbReference type="Gene3D" id="2.160.20.10">
    <property type="entry name" value="Single-stranded right-handed beta-helix, Pectin lyase-like"/>
    <property type="match status" value="1"/>
</dbReference>
<reference evidence="1" key="1">
    <citation type="submission" date="2023-01" db="EMBL/GenBank/DDBJ databases">
        <title>Genome assembly of the deep-sea coral Lophelia pertusa.</title>
        <authorList>
            <person name="Herrera S."/>
            <person name="Cordes E."/>
        </authorList>
    </citation>
    <scope>NUCLEOTIDE SEQUENCE</scope>
    <source>
        <strain evidence="1">USNM1676648</strain>
        <tissue evidence="1">Polyp</tissue>
    </source>
</reference>
<gene>
    <name evidence="1" type="ORF">OS493_028025</name>
</gene>
<dbReference type="OrthoDB" id="5949092at2759"/>
<dbReference type="AlphaFoldDB" id="A0A9W9ZYA0"/>
<keyword evidence="2" id="KW-1185">Reference proteome</keyword>
<sequence>MDGTVPLQPKKWDKMANGAYKAVIEQDIWQLFIDDEMMTNARWPNALWYDKTVFDHEYWAKSARSSTRGLMIDGGNHKLAESGLDATGAMAVLNVGSFCTFTREVLEHKTDRFTYTDDFGKNLNYKPKNNQYFLESKLEFLDNPGEWFFERKGGIGTLYVMTRDGGSPEGRDVRGKVQSVAFTITDCTNVIFKDLTFFATTLQARSTGRDKYNDNLVFHSLNFSYPTYNRRMLRDTTPPQWTKIMADKGSVKIYNNTFYGTDGIALEYKGVNDRVENNFFEYNDWSGANMNKAGGGAGTVKSESTNDTFIRNTLRYNGASVGFRSGYASQAKLNDISKQCWGMIQHDGSGIQAQVKRQTNVLFEQNWIHNSPKYGLRFDGAPPNSGEHGTMRKNVLRKTNGMMVKGDYHTVDHNLIFYKFTKGGDHDGQGGKCNLCVLRYVRQNPVAINHHTQVEYNAADIANGGVHNKVLYNMSGILKGNAIGDVRVQLMDPDNMDFRPRLDSLYNIGKVGPYNFMETKTKYWIPGRQQYKASNPVPPDGSTTVKVGSRDVLMWLNSFEGRFHTLYLGTTPDDLKQQGVAKNGSNVVKLRKPLERGRQYYWRVDAKVNKYVKYVGDVWSFKTAEE</sequence>
<protein>
    <recommendedName>
        <fullName evidence="3">Right handed beta helix domain-containing protein</fullName>
    </recommendedName>
</protein>
<evidence type="ECO:0000313" key="1">
    <source>
        <dbReference type="EMBL" id="KAJ7389972.1"/>
    </source>
</evidence>
<dbReference type="EMBL" id="MU825422">
    <property type="protein sequence ID" value="KAJ7389972.1"/>
    <property type="molecule type" value="Genomic_DNA"/>
</dbReference>
<proteinExistence type="predicted"/>
<dbReference type="SUPFAM" id="SSF51126">
    <property type="entry name" value="Pectin lyase-like"/>
    <property type="match status" value="1"/>
</dbReference>
<organism evidence="1 2">
    <name type="scientific">Desmophyllum pertusum</name>
    <dbReference type="NCBI Taxonomy" id="174260"/>
    <lineage>
        <taxon>Eukaryota</taxon>
        <taxon>Metazoa</taxon>
        <taxon>Cnidaria</taxon>
        <taxon>Anthozoa</taxon>
        <taxon>Hexacorallia</taxon>
        <taxon>Scleractinia</taxon>
        <taxon>Caryophylliina</taxon>
        <taxon>Caryophylliidae</taxon>
        <taxon>Desmophyllum</taxon>
    </lineage>
</organism>
<accession>A0A9W9ZYA0</accession>
<evidence type="ECO:0008006" key="3">
    <source>
        <dbReference type="Google" id="ProtNLM"/>
    </source>
</evidence>
<comment type="caution">
    <text evidence="1">The sequence shown here is derived from an EMBL/GenBank/DDBJ whole genome shotgun (WGS) entry which is preliminary data.</text>
</comment>
<dbReference type="InterPro" id="IPR012334">
    <property type="entry name" value="Pectin_lyas_fold"/>
</dbReference>
<name>A0A9W9ZYA0_9CNID</name>
<dbReference type="PANTHER" id="PTHR36453">
    <property type="entry name" value="SECRETED PROTEIN-RELATED"/>
    <property type="match status" value="1"/>
</dbReference>